<sequence length="240" mass="25905">MPTSTTLLLCQPPTGLACVERLEWIEQALAYPSVTTHKLVVFPELFLSGYVASVLDPAAACRQDQALLEEIRHRCRTHRAWAVIGAVTQEANDYRNSAICIDAGGVQQATHHKCRPFGQDEEAAFTAGQGLTLVDTPLGCTGLAICFDVEDPQLIAEYAASGAEWLLVPTANMRPYTLVPGVKVRARALDNGLSIVYANYIGQDGELDFPGDSLVVGEQGEIHAQLGARPGLLAMQYWPG</sequence>
<dbReference type="Pfam" id="PF00795">
    <property type="entry name" value="CN_hydrolase"/>
    <property type="match status" value="1"/>
</dbReference>
<name>A0ABS9AI80_9GAMM</name>
<dbReference type="InterPro" id="IPR036526">
    <property type="entry name" value="C-N_Hydrolase_sf"/>
</dbReference>
<comment type="caution">
    <text evidence="3">The sequence shown here is derived from an EMBL/GenBank/DDBJ whole genome shotgun (WGS) entry which is preliminary data.</text>
</comment>
<dbReference type="Gene3D" id="3.60.110.10">
    <property type="entry name" value="Carbon-nitrogen hydrolase"/>
    <property type="match status" value="1"/>
</dbReference>
<proteinExistence type="predicted"/>
<dbReference type="SUPFAM" id="SSF56317">
    <property type="entry name" value="Carbon-nitrogen hydrolase"/>
    <property type="match status" value="1"/>
</dbReference>
<dbReference type="InterPro" id="IPR003010">
    <property type="entry name" value="C-N_Hydrolase"/>
</dbReference>
<dbReference type="EMBL" id="JABFTT010000011">
    <property type="protein sequence ID" value="MCE8021338.1"/>
    <property type="molecule type" value="Genomic_DNA"/>
</dbReference>
<gene>
    <name evidence="3" type="ORF">HOP51_14650</name>
</gene>
<protein>
    <recommendedName>
        <fullName evidence="2">CN hydrolase domain-containing protein</fullName>
    </recommendedName>
</protein>
<feature type="domain" description="CN hydrolase" evidence="2">
    <location>
        <begin position="5"/>
        <end position="239"/>
    </location>
</feature>
<evidence type="ECO:0000313" key="4">
    <source>
        <dbReference type="Proteomes" id="UP001320122"/>
    </source>
</evidence>
<keyword evidence="1" id="KW-0378">Hydrolase</keyword>
<evidence type="ECO:0000313" key="3">
    <source>
        <dbReference type="EMBL" id="MCE8021338.1"/>
    </source>
</evidence>
<evidence type="ECO:0000256" key="1">
    <source>
        <dbReference type="ARBA" id="ARBA00022801"/>
    </source>
</evidence>
<dbReference type="InterPro" id="IPR050345">
    <property type="entry name" value="Aliph_Amidase/BUP"/>
</dbReference>
<dbReference type="PANTHER" id="PTHR43674:SF16">
    <property type="entry name" value="CARBON-NITROGEN FAMILY, PUTATIVE (AFU_ORTHOLOGUE AFUA_5G02350)-RELATED"/>
    <property type="match status" value="1"/>
</dbReference>
<dbReference type="Proteomes" id="UP001320122">
    <property type="component" value="Unassembled WGS sequence"/>
</dbReference>
<dbReference type="PANTHER" id="PTHR43674">
    <property type="entry name" value="NITRILASE C965.09-RELATED"/>
    <property type="match status" value="1"/>
</dbReference>
<organism evidence="3 4">
    <name type="scientific">Billgrantia zhangzhouensis</name>
    <dbReference type="NCBI Taxonomy" id="2733481"/>
    <lineage>
        <taxon>Bacteria</taxon>
        <taxon>Pseudomonadati</taxon>
        <taxon>Pseudomonadota</taxon>
        <taxon>Gammaproteobacteria</taxon>
        <taxon>Oceanospirillales</taxon>
        <taxon>Halomonadaceae</taxon>
        <taxon>Billgrantia</taxon>
    </lineage>
</organism>
<evidence type="ECO:0000259" key="2">
    <source>
        <dbReference type="PROSITE" id="PS50263"/>
    </source>
</evidence>
<reference evidence="3 4" key="1">
    <citation type="journal article" date="2021" name="Front. Microbiol.">
        <title>Aerobic Denitrification and Heterotrophic Sulfur Oxidation in the Genus Halomonas Revealed by Six Novel Species Characterizations and Genome-Based Analysis.</title>
        <authorList>
            <person name="Wang L."/>
            <person name="Shao Z."/>
        </authorList>
    </citation>
    <scope>NUCLEOTIDE SEQUENCE [LARGE SCALE GENOMIC DNA]</scope>
    <source>
        <strain evidence="3 4">MCCC 1A11036</strain>
    </source>
</reference>
<dbReference type="PROSITE" id="PS50263">
    <property type="entry name" value="CN_HYDROLASE"/>
    <property type="match status" value="1"/>
</dbReference>
<keyword evidence="4" id="KW-1185">Reference proteome</keyword>
<accession>A0ABS9AI80</accession>
<dbReference type="RefSeq" id="WP_234274659.1">
    <property type="nucleotide sequence ID" value="NZ_JABFTT010000011.1"/>
</dbReference>